<dbReference type="KEGG" id="lbc:LACBIDRAFT_317709"/>
<evidence type="ECO:0000313" key="1">
    <source>
        <dbReference type="EMBL" id="EDQ99061.1"/>
    </source>
</evidence>
<dbReference type="RefSeq" id="XP_001890304.1">
    <property type="nucleotide sequence ID" value="XM_001890269.1"/>
</dbReference>
<keyword evidence="2" id="KW-1185">Reference proteome</keyword>
<dbReference type="InParanoid" id="B0E285"/>
<dbReference type="GeneID" id="6085953"/>
<gene>
    <name evidence="1" type="ORF">LACBIDRAFT_317709</name>
</gene>
<accession>B0E285</accession>
<dbReference type="AlphaFoldDB" id="B0E285"/>
<dbReference type="EMBL" id="DS547175">
    <property type="protein sequence ID" value="EDQ99061.1"/>
    <property type="molecule type" value="Genomic_DNA"/>
</dbReference>
<name>B0E285_LACBS</name>
<dbReference type="Proteomes" id="UP000001194">
    <property type="component" value="Unassembled WGS sequence"/>
</dbReference>
<organism evidence="2">
    <name type="scientific">Laccaria bicolor (strain S238N-H82 / ATCC MYA-4686)</name>
    <name type="common">Bicoloured deceiver</name>
    <name type="synonym">Laccaria laccata var. bicolor</name>
    <dbReference type="NCBI Taxonomy" id="486041"/>
    <lineage>
        <taxon>Eukaryota</taxon>
        <taxon>Fungi</taxon>
        <taxon>Dikarya</taxon>
        <taxon>Basidiomycota</taxon>
        <taxon>Agaricomycotina</taxon>
        <taxon>Agaricomycetes</taxon>
        <taxon>Agaricomycetidae</taxon>
        <taxon>Agaricales</taxon>
        <taxon>Agaricineae</taxon>
        <taxon>Hydnangiaceae</taxon>
        <taxon>Laccaria</taxon>
    </lineage>
</organism>
<proteinExistence type="predicted"/>
<sequence>MQPQPRNFTTPSSFPTTSCHVCCLQFCQCPTHTPILNTYEWQSVDGVKHCQQHTRTC</sequence>
<dbReference type="HOGENOM" id="CLU_2996876_0_0_1"/>
<evidence type="ECO:0000313" key="2">
    <source>
        <dbReference type="Proteomes" id="UP000001194"/>
    </source>
</evidence>
<protein>
    <submittedName>
        <fullName evidence="1">Predicted protein</fullName>
    </submittedName>
</protein>
<reference evidence="1 2" key="1">
    <citation type="journal article" date="2008" name="Nature">
        <title>The genome of Laccaria bicolor provides insights into mycorrhizal symbiosis.</title>
        <authorList>
            <person name="Martin F."/>
            <person name="Aerts A."/>
            <person name="Ahren D."/>
            <person name="Brun A."/>
            <person name="Danchin E.G.J."/>
            <person name="Duchaussoy F."/>
            <person name="Gibon J."/>
            <person name="Kohler A."/>
            <person name="Lindquist E."/>
            <person name="Pereda V."/>
            <person name="Salamov A."/>
            <person name="Shapiro H.J."/>
            <person name="Wuyts J."/>
            <person name="Blaudez D."/>
            <person name="Buee M."/>
            <person name="Brokstein P."/>
            <person name="Canbaeck B."/>
            <person name="Cohen D."/>
            <person name="Courty P.E."/>
            <person name="Coutinho P.M."/>
            <person name="Delaruelle C."/>
            <person name="Detter J.C."/>
            <person name="Deveau A."/>
            <person name="DiFazio S."/>
            <person name="Duplessis S."/>
            <person name="Fraissinet-Tachet L."/>
            <person name="Lucic E."/>
            <person name="Frey-Klett P."/>
            <person name="Fourrey C."/>
            <person name="Feussner I."/>
            <person name="Gay G."/>
            <person name="Grimwood J."/>
            <person name="Hoegger P.J."/>
            <person name="Jain P."/>
            <person name="Kilaru S."/>
            <person name="Labbe J."/>
            <person name="Lin Y.C."/>
            <person name="Legue V."/>
            <person name="Le Tacon F."/>
            <person name="Marmeisse R."/>
            <person name="Melayah D."/>
            <person name="Montanini B."/>
            <person name="Muratet M."/>
            <person name="Nehls U."/>
            <person name="Niculita-Hirzel H."/>
            <person name="Oudot-Le Secq M.P."/>
            <person name="Peter M."/>
            <person name="Quesneville H."/>
            <person name="Rajashekar B."/>
            <person name="Reich M."/>
            <person name="Rouhier N."/>
            <person name="Schmutz J."/>
            <person name="Yin T."/>
            <person name="Chalot M."/>
            <person name="Henrissat B."/>
            <person name="Kuees U."/>
            <person name="Lucas S."/>
            <person name="Van de Peer Y."/>
            <person name="Podila G.K."/>
            <person name="Polle A."/>
            <person name="Pukkila P.J."/>
            <person name="Richardson P.M."/>
            <person name="Rouze P."/>
            <person name="Sanders I.R."/>
            <person name="Stajich J.E."/>
            <person name="Tunlid A."/>
            <person name="Tuskan G."/>
            <person name="Grigoriev I.V."/>
        </authorList>
    </citation>
    <scope>NUCLEOTIDE SEQUENCE [LARGE SCALE GENOMIC DNA]</scope>
    <source>
        <strain evidence="2">S238N-H82 / ATCC MYA-4686</strain>
    </source>
</reference>